<name>A0ABQ6NTS8_9BACL</name>
<dbReference type="EMBL" id="BTCL01000024">
    <property type="protein sequence ID" value="GMK47929.1"/>
    <property type="molecule type" value="Genomic_DNA"/>
</dbReference>
<dbReference type="PANTHER" id="PTHR41771">
    <property type="entry name" value="MEMBRANE PROTEIN-RELATED"/>
    <property type="match status" value="1"/>
</dbReference>
<feature type="transmembrane region" description="Helical" evidence="1">
    <location>
        <begin position="138"/>
        <end position="155"/>
    </location>
</feature>
<comment type="caution">
    <text evidence="2">The sequence shown here is derived from an EMBL/GenBank/DDBJ whole genome shotgun (WGS) entry which is preliminary data.</text>
</comment>
<sequence>MNVFWSKMAQPRFRTGVFIALLIIFAASVYQFNRMNEFTFNEQLGSGYERYEKARVVEITKEQLEKDPHIEGLYRGTQELKLKILSGEHKGEVMPVTNYLSTMFNVHAKVGTKLVVNIATADASHINVTIYNYYRAPYLYGMIAIFLAILWAIGGKKGLKSAVALLFTFSSIVFLFLPMLYRGYSPMLAAIIVVTTTIIATLLLLDGWSSKSLSAIIGTMIGVILAGGVAVLAGHLLHISGFNTNDSETLLIIADNTGMKVEGLLFAGVIIAALGAIMDLGISIASAVHEVYTTNRELGPRALFLAGMNVGRDMMGTMATTLILAFTGSSLMSLLVLYAYKVPYDQLVNMNLVTIEVLQGMTGSIGVILTAPIVAFVSSRLMPYYDRMMARKAVSTVEIEQSRPVPVDSEKAAVSQ</sequence>
<evidence type="ECO:0000256" key="1">
    <source>
        <dbReference type="SAM" id="Phobius"/>
    </source>
</evidence>
<feature type="transmembrane region" description="Helical" evidence="1">
    <location>
        <begin position="212"/>
        <end position="237"/>
    </location>
</feature>
<feature type="transmembrane region" description="Helical" evidence="1">
    <location>
        <begin position="360"/>
        <end position="382"/>
    </location>
</feature>
<feature type="transmembrane region" description="Helical" evidence="1">
    <location>
        <begin position="318"/>
        <end position="340"/>
    </location>
</feature>
<protein>
    <recommendedName>
        <fullName evidence="4">YibE/F family protein</fullName>
    </recommendedName>
</protein>
<dbReference type="RefSeq" id="WP_317981765.1">
    <property type="nucleotide sequence ID" value="NZ_BTCL01000024.1"/>
</dbReference>
<feature type="transmembrane region" description="Helical" evidence="1">
    <location>
        <begin position="264"/>
        <end position="288"/>
    </location>
</feature>
<keyword evidence="1" id="KW-0812">Transmembrane</keyword>
<evidence type="ECO:0000313" key="3">
    <source>
        <dbReference type="Proteomes" id="UP001285921"/>
    </source>
</evidence>
<proteinExistence type="predicted"/>
<keyword evidence="1" id="KW-1133">Transmembrane helix</keyword>
<reference evidence="2 3" key="1">
    <citation type="submission" date="2023-05" db="EMBL/GenBank/DDBJ databases">
        <title>Draft genome of Paenibacillus sp. CCS26.</title>
        <authorList>
            <person name="Akita H."/>
            <person name="Shinto Y."/>
            <person name="Kimura Z."/>
        </authorList>
    </citation>
    <scope>NUCLEOTIDE SEQUENCE [LARGE SCALE GENOMIC DNA]</scope>
    <source>
        <strain evidence="2 3">CCS26</strain>
    </source>
</reference>
<evidence type="ECO:0008006" key="4">
    <source>
        <dbReference type="Google" id="ProtNLM"/>
    </source>
</evidence>
<evidence type="ECO:0000313" key="2">
    <source>
        <dbReference type="EMBL" id="GMK47929.1"/>
    </source>
</evidence>
<gene>
    <name evidence="2" type="ORF">PghCCS26_50590</name>
</gene>
<dbReference type="InterPro" id="IPR012507">
    <property type="entry name" value="YibE_F"/>
</dbReference>
<feature type="transmembrane region" description="Helical" evidence="1">
    <location>
        <begin position="12"/>
        <end position="32"/>
    </location>
</feature>
<feature type="transmembrane region" description="Helical" evidence="1">
    <location>
        <begin position="162"/>
        <end position="181"/>
    </location>
</feature>
<organism evidence="2 3">
    <name type="scientific">Paenibacillus glycanilyticus</name>
    <dbReference type="NCBI Taxonomy" id="126569"/>
    <lineage>
        <taxon>Bacteria</taxon>
        <taxon>Bacillati</taxon>
        <taxon>Bacillota</taxon>
        <taxon>Bacilli</taxon>
        <taxon>Bacillales</taxon>
        <taxon>Paenibacillaceae</taxon>
        <taxon>Paenibacillus</taxon>
    </lineage>
</organism>
<accession>A0ABQ6NTS8</accession>
<dbReference type="Proteomes" id="UP001285921">
    <property type="component" value="Unassembled WGS sequence"/>
</dbReference>
<keyword evidence="1" id="KW-0472">Membrane</keyword>
<feature type="transmembrane region" description="Helical" evidence="1">
    <location>
        <begin position="187"/>
        <end position="205"/>
    </location>
</feature>
<keyword evidence="3" id="KW-1185">Reference proteome</keyword>
<dbReference type="PANTHER" id="PTHR41771:SF1">
    <property type="entry name" value="MEMBRANE PROTEIN"/>
    <property type="match status" value="1"/>
</dbReference>
<dbReference type="Pfam" id="PF07907">
    <property type="entry name" value="YibE_F"/>
    <property type="match status" value="1"/>
</dbReference>